<comment type="similarity">
    <text evidence="1">Belongs to the N(4)/N(6)-methyltransferase family.</text>
</comment>
<protein>
    <recommendedName>
        <fullName evidence="4">DNA methylase N-4/N-6 domain-containing protein</fullName>
    </recommendedName>
</protein>
<dbReference type="AlphaFoldDB" id="A0A2M7FCI3"/>
<dbReference type="SUPFAM" id="SSF53335">
    <property type="entry name" value="S-adenosyl-L-methionine-dependent methyltransferases"/>
    <property type="match status" value="1"/>
</dbReference>
<dbReference type="InterPro" id="IPR029063">
    <property type="entry name" value="SAM-dependent_MTases_sf"/>
</dbReference>
<organism evidence="5 6">
    <name type="scientific">Candidatus Kaiserbacteria bacterium CG17_big_fil_post_rev_8_21_14_2_50_51_7</name>
    <dbReference type="NCBI Taxonomy" id="1974613"/>
    <lineage>
        <taxon>Bacteria</taxon>
        <taxon>Candidatus Kaiseribacteriota</taxon>
    </lineage>
</organism>
<evidence type="ECO:0000256" key="3">
    <source>
        <dbReference type="ARBA" id="ARBA00022679"/>
    </source>
</evidence>
<evidence type="ECO:0000313" key="6">
    <source>
        <dbReference type="Proteomes" id="UP000228497"/>
    </source>
</evidence>
<reference evidence="6" key="1">
    <citation type="submission" date="2017-09" db="EMBL/GenBank/DDBJ databases">
        <title>Depth-based differentiation of microbial function through sediment-hosted aquifers and enrichment of novel symbionts in the deep terrestrial subsurface.</title>
        <authorList>
            <person name="Probst A.J."/>
            <person name="Ladd B."/>
            <person name="Jarett J.K."/>
            <person name="Geller-Mcgrath D.E."/>
            <person name="Sieber C.M.K."/>
            <person name="Emerson J.B."/>
            <person name="Anantharaman K."/>
            <person name="Thomas B.C."/>
            <person name="Malmstrom R."/>
            <person name="Stieglmeier M."/>
            <person name="Klingl A."/>
            <person name="Woyke T."/>
            <person name="Ryan C.M."/>
            <person name="Banfield J.F."/>
        </authorList>
    </citation>
    <scope>NUCLEOTIDE SEQUENCE [LARGE SCALE GENOMIC DNA]</scope>
</reference>
<evidence type="ECO:0000256" key="2">
    <source>
        <dbReference type="ARBA" id="ARBA00022603"/>
    </source>
</evidence>
<dbReference type="GO" id="GO:0032259">
    <property type="term" value="P:methylation"/>
    <property type="evidence" value="ECO:0007669"/>
    <property type="project" value="UniProtKB-KW"/>
</dbReference>
<dbReference type="Proteomes" id="UP000228497">
    <property type="component" value="Unassembled WGS sequence"/>
</dbReference>
<sequence>MKKIKTIADLTPDSMNANEGTEYGTGMLEDSLRFYGAGRSILVDKNGKIIAGNKTAEMAGQIGIEDVEVVQTDGNKLIVVQRTDLDMDIDVRARALGIADNRTGETNLAWNPDALKQLAESGVCLEKFWSKEALQELVGSENGNQDPEPQINKAAELQEKWGTQLGDLWEIESKSVPGKSHRIICGDCTDKAVVERVMGGEKANFVFTDPPYGIGYQYSGYEDKREGYYDFMKQVFWTLNGILDDDSAMYVKQYTHNLFDFYQVIPKNWNFKNLIVWKNNSQAHPEGNFDNAFEVIYEFDCGQDDDLPAMTFWQKGKPYFDAKAEKRMVVWDGHHRMPQAIRRGKMWNILDDIPPLHGG</sequence>
<name>A0A2M7FCI3_9BACT</name>
<dbReference type="PROSITE" id="PS00092">
    <property type="entry name" value="N6_MTASE"/>
    <property type="match status" value="1"/>
</dbReference>
<feature type="non-terminal residue" evidence="5">
    <location>
        <position position="359"/>
    </location>
</feature>
<keyword evidence="3" id="KW-0808">Transferase</keyword>
<dbReference type="GO" id="GO:0008170">
    <property type="term" value="F:N-methyltransferase activity"/>
    <property type="evidence" value="ECO:0007669"/>
    <property type="project" value="InterPro"/>
</dbReference>
<evidence type="ECO:0000256" key="1">
    <source>
        <dbReference type="ARBA" id="ARBA00006594"/>
    </source>
</evidence>
<comment type="caution">
    <text evidence="5">The sequence shown here is derived from an EMBL/GenBank/DDBJ whole genome shotgun (WGS) entry which is preliminary data.</text>
</comment>
<proteinExistence type="inferred from homology"/>
<dbReference type="Gene3D" id="3.40.50.150">
    <property type="entry name" value="Vaccinia Virus protein VP39"/>
    <property type="match status" value="1"/>
</dbReference>
<evidence type="ECO:0000259" key="4">
    <source>
        <dbReference type="Pfam" id="PF01555"/>
    </source>
</evidence>
<feature type="domain" description="DNA methylase N-4/N-6" evidence="4">
    <location>
        <begin position="204"/>
        <end position="305"/>
    </location>
</feature>
<accession>A0A2M7FCI3</accession>
<keyword evidence="2" id="KW-0489">Methyltransferase</keyword>
<evidence type="ECO:0000313" key="5">
    <source>
        <dbReference type="EMBL" id="PIV86966.1"/>
    </source>
</evidence>
<dbReference type="EMBL" id="PFFD01000104">
    <property type="protein sequence ID" value="PIV86966.1"/>
    <property type="molecule type" value="Genomic_DNA"/>
</dbReference>
<dbReference type="GO" id="GO:0003677">
    <property type="term" value="F:DNA binding"/>
    <property type="evidence" value="ECO:0007669"/>
    <property type="project" value="InterPro"/>
</dbReference>
<gene>
    <name evidence="5" type="ORF">COW49_02320</name>
</gene>
<dbReference type="Pfam" id="PF01555">
    <property type="entry name" value="N6_N4_Mtase"/>
    <property type="match status" value="1"/>
</dbReference>
<dbReference type="InterPro" id="IPR002052">
    <property type="entry name" value="DNA_methylase_N6_adenine_CS"/>
</dbReference>
<dbReference type="InterPro" id="IPR002941">
    <property type="entry name" value="DNA_methylase_N4/N6"/>
</dbReference>